<dbReference type="Gene3D" id="3.90.198.10">
    <property type="entry name" value="Replication Fork Single-Stranded Dna Binding Protein"/>
    <property type="match status" value="1"/>
</dbReference>
<organism evidence="1">
    <name type="scientific">Caldisericum exile</name>
    <dbReference type="NCBI Taxonomy" id="693075"/>
    <lineage>
        <taxon>Bacteria</taxon>
        <taxon>Pseudomonadati</taxon>
        <taxon>Caldisericota/Cryosericota group</taxon>
        <taxon>Caldisericota</taxon>
        <taxon>Caldisericia</taxon>
        <taxon>Caldisericales</taxon>
        <taxon>Caldisericaceae</taxon>
        <taxon>Caldisericum</taxon>
    </lineage>
</organism>
<reference evidence="1" key="1">
    <citation type="journal article" date="2020" name="mSystems">
        <title>Genome- and Community-Level Interaction Insights into Carbon Utilization and Element Cycling Functions of Hydrothermarchaeota in Hydrothermal Sediment.</title>
        <authorList>
            <person name="Zhou Z."/>
            <person name="Liu Y."/>
            <person name="Xu W."/>
            <person name="Pan J."/>
            <person name="Luo Z.H."/>
            <person name="Li M."/>
        </authorList>
    </citation>
    <scope>NUCLEOTIDE SEQUENCE [LARGE SCALE GENOMIC DNA]</scope>
    <source>
        <strain evidence="1">SpSt-794</strain>
    </source>
</reference>
<gene>
    <name evidence="1" type="ORF">ENV82_04655</name>
</gene>
<dbReference type="InterPro" id="IPR044947">
    <property type="entry name" value="Phage_T4_Gp32_ssDNA-bd_sf"/>
</dbReference>
<dbReference type="EMBL" id="DTHV01000146">
    <property type="protein sequence ID" value="HGW60700.1"/>
    <property type="molecule type" value="Genomic_DNA"/>
</dbReference>
<evidence type="ECO:0000313" key="1">
    <source>
        <dbReference type="EMBL" id="HGW60700.1"/>
    </source>
</evidence>
<comment type="caution">
    <text evidence="1">The sequence shown here is derived from an EMBL/GenBank/DDBJ whole genome shotgun (WGS) entry which is preliminary data.</text>
</comment>
<name>A0A7C4Y4L2_9BACT</name>
<dbReference type="AlphaFoldDB" id="A0A7C4Y4L2"/>
<sequence>MPYIDDKSYEPEISSSNFMKLQPGENKIRIASRTFHFKKHGFRSEGKYSSKICQGENCPYCQQGNEPKNRYAWIVIDRKEQDPEKMVKVLEVGWQIYSQLLAYAKDEDYGELTKYDVKIKRTGEGLETEYSVVASPKKSEITEEEKQAIEESNIDLEKLFSGGKFAKVEEPPVEVYEEEVAEERVKQVVDEIPF</sequence>
<proteinExistence type="predicted"/>
<accession>A0A7C4Y4L2</accession>
<protein>
    <submittedName>
        <fullName evidence="1">Uncharacterized protein</fullName>
    </submittedName>
</protein>